<gene>
    <name evidence="2" type="ORF">GCM10007384_13330</name>
</gene>
<dbReference type="RefSeq" id="WP_027411391.1">
    <property type="nucleotide sequence ID" value="NZ_BMWS01000007.1"/>
</dbReference>
<evidence type="ECO:0000313" key="2">
    <source>
        <dbReference type="EMBL" id="GGX13075.1"/>
    </source>
</evidence>
<sequence>MVKKEIIIGFIIGLLINCLGFILCLFIFSTLSGQEYTFTETMKASIKNGSLGSLIALGAIPNLITFFYFLRKNNIYRARGILLVCLIAAICIAISKFESY</sequence>
<keyword evidence="1" id="KW-1133">Transmembrane helix</keyword>
<dbReference type="Proteomes" id="UP000601108">
    <property type="component" value="Unassembled WGS sequence"/>
</dbReference>
<feature type="transmembrane region" description="Helical" evidence="1">
    <location>
        <begin position="51"/>
        <end position="69"/>
    </location>
</feature>
<evidence type="ECO:0000256" key="1">
    <source>
        <dbReference type="SAM" id="Phobius"/>
    </source>
</evidence>
<feature type="transmembrane region" description="Helical" evidence="1">
    <location>
        <begin position="7"/>
        <end position="31"/>
    </location>
</feature>
<keyword evidence="1" id="KW-0472">Membrane</keyword>
<protein>
    <submittedName>
        <fullName evidence="2">Uncharacterized protein</fullName>
    </submittedName>
</protein>
<accession>A0A918N2H6</accession>
<evidence type="ECO:0000313" key="3">
    <source>
        <dbReference type="Proteomes" id="UP000601108"/>
    </source>
</evidence>
<proteinExistence type="predicted"/>
<dbReference type="AlphaFoldDB" id="A0A918N2H6"/>
<keyword evidence="1" id="KW-0812">Transmembrane</keyword>
<keyword evidence="3" id="KW-1185">Reference proteome</keyword>
<comment type="caution">
    <text evidence="2">The sequence shown here is derived from an EMBL/GenBank/DDBJ whole genome shotgun (WGS) entry which is preliminary data.</text>
</comment>
<organism evidence="2 3">
    <name type="scientific">Aquimarina muelleri</name>
    <dbReference type="NCBI Taxonomy" id="279356"/>
    <lineage>
        <taxon>Bacteria</taxon>
        <taxon>Pseudomonadati</taxon>
        <taxon>Bacteroidota</taxon>
        <taxon>Flavobacteriia</taxon>
        <taxon>Flavobacteriales</taxon>
        <taxon>Flavobacteriaceae</taxon>
        <taxon>Aquimarina</taxon>
    </lineage>
</organism>
<dbReference type="EMBL" id="BMWS01000007">
    <property type="protein sequence ID" value="GGX13075.1"/>
    <property type="molecule type" value="Genomic_DNA"/>
</dbReference>
<name>A0A918N2H6_9FLAO</name>
<reference evidence="2 3" key="1">
    <citation type="journal article" date="2014" name="Int. J. Syst. Evol. Microbiol.">
        <title>Complete genome sequence of Corynebacterium casei LMG S-19264T (=DSM 44701T), isolated from a smear-ripened cheese.</title>
        <authorList>
            <consortium name="US DOE Joint Genome Institute (JGI-PGF)"/>
            <person name="Walter F."/>
            <person name="Albersmeier A."/>
            <person name="Kalinowski J."/>
            <person name="Ruckert C."/>
        </authorList>
    </citation>
    <scope>NUCLEOTIDE SEQUENCE [LARGE SCALE GENOMIC DNA]</scope>
    <source>
        <strain evidence="2 3">KCTC 12285</strain>
    </source>
</reference>
<feature type="transmembrane region" description="Helical" evidence="1">
    <location>
        <begin position="81"/>
        <end position="97"/>
    </location>
</feature>